<keyword evidence="8 12" id="KW-0406">Ion transport</keyword>
<accession>A0A7R9A695</accession>
<reference evidence="13" key="1">
    <citation type="submission" date="2020-11" db="EMBL/GenBank/DDBJ databases">
        <authorList>
            <person name="Tran Van P."/>
        </authorList>
    </citation>
    <scope>NUCLEOTIDE SEQUENCE</scope>
</reference>
<evidence type="ECO:0000256" key="5">
    <source>
        <dbReference type="ARBA" id="ARBA00022692"/>
    </source>
</evidence>
<dbReference type="InterPro" id="IPR001873">
    <property type="entry name" value="ENaC"/>
</dbReference>
<dbReference type="Gene3D" id="2.60.470.10">
    <property type="entry name" value="Acid-sensing ion channels like domains"/>
    <property type="match status" value="1"/>
</dbReference>
<keyword evidence="9" id="KW-0472">Membrane</keyword>
<keyword evidence="10 12" id="KW-0739">Sodium transport</keyword>
<name>A0A7R9A695_9CRUS</name>
<dbReference type="PANTHER" id="PTHR11690">
    <property type="entry name" value="AMILORIDE-SENSITIVE SODIUM CHANNEL-RELATED"/>
    <property type="match status" value="1"/>
</dbReference>
<dbReference type="EMBL" id="LR901189">
    <property type="protein sequence ID" value="CAD7248010.1"/>
    <property type="molecule type" value="Genomic_DNA"/>
</dbReference>
<evidence type="ECO:0000256" key="1">
    <source>
        <dbReference type="ARBA" id="ARBA00004141"/>
    </source>
</evidence>
<protein>
    <submittedName>
        <fullName evidence="13">Uncharacterized protein</fullName>
    </submittedName>
</protein>
<comment type="subcellular location">
    <subcellularLocation>
        <location evidence="1">Membrane</location>
        <topology evidence="1">Multi-pass membrane protein</topology>
    </subcellularLocation>
</comment>
<evidence type="ECO:0000256" key="2">
    <source>
        <dbReference type="ARBA" id="ARBA00007193"/>
    </source>
</evidence>
<proteinExistence type="inferred from homology"/>
<evidence type="ECO:0000256" key="7">
    <source>
        <dbReference type="ARBA" id="ARBA00023053"/>
    </source>
</evidence>
<organism evidence="13">
    <name type="scientific">Darwinula stevensoni</name>
    <dbReference type="NCBI Taxonomy" id="69355"/>
    <lineage>
        <taxon>Eukaryota</taxon>
        <taxon>Metazoa</taxon>
        <taxon>Ecdysozoa</taxon>
        <taxon>Arthropoda</taxon>
        <taxon>Crustacea</taxon>
        <taxon>Oligostraca</taxon>
        <taxon>Ostracoda</taxon>
        <taxon>Podocopa</taxon>
        <taxon>Podocopida</taxon>
        <taxon>Darwinulocopina</taxon>
        <taxon>Darwinuloidea</taxon>
        <taxon>Darwinulidae</taxon>
        <taxon>Darwinula</taxon>
    </lineage>
</organism>
<keyword evidence="3 12" id="KW-0813">Transport</keyword>
<dbReference type="OrthoDB" id="6502088at2759"/>
<comment type="similarity">
    <text evidence="2 12">Belongs to the amiloride-sensitive sodium channel (TC 1.A.6) family.</text>
</comment>
<dbReference type="AlphaFoldDB" id="A0A7R9A695"/>
<sequence>MKNGLYGVISAYLQYSVSTTVSMTQPKFLNFPAVTVCNLSPFPCSKVEPNSDFAKILGCESRDENAQIKNLTESSGNRTASTGQNTSKLYVSLTEEKKIDLMQDKDKFIRSCTYEGVDCQSLFFPYANTTYGSCYVFNLKLNKDNDTDAGSRKTVFPGPDNGP</sequence>
<keyword evidence="6" id="KW-1133">Transmembrane helix</keyword>
<evidence type="ECO:0000256" key="8">
    <source>
        <dbReference type="ARBA" id="ARBA00023065"/>
    </source>
</evidence>
<dbReference type="GO" id="GO:0015280">
    <property type="term" value="F:ligand-gated sodium channel activity"/>
    <property type="evidence" value="ECO:0007669"/>
    <property type="project" value="TreeGrafter"/>
</dbReference>
<dbReference type="Pfam" id="PF00858">
    <property type="entry name" value="ASC"/>
    <property type="match status" value="1"/>
</dbReference>
<keyword evidence="4 12" id="KW-0894">Sodium channel</keyword>
<evidence type="ECO:0000256" key="12">
    <source>
        <dbReference type="RuleBase" id="RU000679"/>
    </source>
</evidence>
<evidence type="ECO:0000256" key="10">
    <source>
        <dbReference type="ARBA" id="ARBA00023201"/>
    </source>
</evidence>
<keyword evidence="5 12" id="KW-0812">Transmembrane</keyword>
<evidence type="ECO:0000313" key="14">
    <source>
        <dbReference type="Proteomes" id="UP000677054"/>
    </source>
</evidence>
<dbReference type="Proteomes" id="UP000677054">
    <property type="component" value="Unassembled WGS sequence"/>
</dbReference>
<evidence type="ECO:0000256" key="11">
    <source>
        <dbReference type="ARBA" id="ARBA00023303"/>
    </source>
</evidence>
<keyword evidence="14" id="KW-1185">Reference proteome</keyword>
<feature type="non-terminal residue" evidence="13">
    <location>
        <position position="163"/>
    </location>
</feature>
<keyword evidence="11 12" id="KW-0407">Ion channel</keyword>
<dbReference type="GO" id="GO:0005886">
    <property type="term" value="C:plasma membrane"/>
    <property type="evidence" value="ECO:0007669"/>
    <property type="project" value="TreeGrafter"/>
</dbReference>
<dbReference type="PRINTS" id="PR01078">
    <property type="entry name" value="AMINACHANNEL"/>
</dbReference>
<dbReference type="PANTHER" id="PTHR11690:SF248">
    <property type="entry name" value="PICKPOCKET 17, ISOFORM A"/>
    <property type="match status" value="1"/>
</dbReference>
<evidence type="ECO:0000313" key="13">
    <source>
        <dbReference type="EMBL" id="CAD7248010.1"/>
    </source>
</evidence>
<gene>
    <name evidence="13" type="ORF">DSTB1V02_LOCUS7833</name>
</gene>
<evidence type="ECO:0000256" key="6">
    <source>
        <dbReference type="ARBA" id="ARBA00022989"/>
    </source>
</evidence>
<evidence type="ECO:0000256" key="4">
    <source>
        <dbReference type="ARBA" id="ARBA00022461"/>
    </source>
</evidence>
<evidence type="ECO:0000256" key="9">
    <source>
        <dbReference type="ARBA" id="ARBA00023136"/>
    </source>
</evidence>
<evidence type="ECO:0000256" key="3">
    <source>
        <dbReference type="ARBA" id="ARBA00022448"/>
    </source>
</evidence>
<keyword evidence="7" id="KW-0915">Sodium</keyword>
<dbReference type="EMBL" id="CAJPEV010001672">
    <property type="protein sequence ID" value="CAG0893799.1"/>
    <property type="molecule type" value="Genomic_DNA"/>
</dbReference>